<evidence type="ECO:0000256" key="1">
    <source>
        <dbReference type="ARBA" id="ARBA00004141"/>
    </source>
</evidence>
<evidence type="ECO:0000313" key="7">
    <source>
        <dbReference type="EMBL" id="AWB32631.1"/>
    </source>
</evidence>
<feature type="transmembrane region" description="Helical" evidence="5">
    <location>
        <begin position="173"/>
        <end position="189"/>
    </location>
</feature>
<feature type="transmembrane region" description="Helical" evidence="5">
    <location>
        <begin position="195"/>
        <end position="211"/>
    </location>
</feature>
<dbReference type="Pfam" id="PF04932">
    <property type="entry name" value="Wzy_C"/>
    <property type="match status" value="1"/>
</dbReference>
<keyword evidence="2 5" id="KW-0812">Transmembrane</keyword>
<evidence type="ECO:0000256" key="3">
    <source>
        <dbReference type="ARBA" id="ARBA00022989"/>
    </source>
</evidence>
<evidence type="ECO:0000256" key="5">
    <source>
        <dbReference type="SAM" id="Phobius"/>
    </source>
</evidence>
<protein>
    <recommendedName>
        <fullName evidence="6">O-antigen ligase-related domain-containing protein</fullName>
    </recommendedName>
</protein>
<comment type="subcellular location">
    <subcellularLocation>
        <location evidence="1">Membrane</location>
        <topology evidence="1">Multi-pass membrane protein</topology>
    </subcellularLocation>
</comment>
<feature type="transmembrane region" description="Helical" evidence="5">
    <location>
        <begin position="112"/>
        <end position="132"/>
    </location>
</feature>
<dbReference type="KEGG" id="boz:DBV39_01655"/>
<dbReference type="InterPro" id="IPR051533">
    <property type="entry name" value="WaaL-like"/>
</dbReference>
<dbReference type="OrthoDB" id="7836448at2"/>
<name>A0A2R4XFT0_9BURK</name>
<organism evidence="7 8">
    <name type="scientific">Orrella marina</name>
    <dbReference type="NCBI Taxonomy" id="2163011"/>
    <lineage>
        <taxon>Bacteria</taxon>
        <taxon>Pseudomonadati</taxon>
        <taxon>Pseudomonadota</taxon>
        <taxon>Betaproteobacteria</taxon>
        <taxon>Burkholderiales</taxon>
        <taxon>Alcaligenaceae</taxon>
        <taxon>Orrella</taxon>
    </lineage>
</organism>
<dbReference type="EMBL" id="CP028901">
    <property type="protein sequence ID" value="AWB32631.1"/>
    <property type="molecule type" value="Genomic_DNA"/>
</dbReference>
<dbReference type="Proteomes" id="UP000244571">
    <property type="component" value="Chromosome"/>
</dbReference>
<proteinExistence type="predicted"/>
<feature type="transmembrane region" description="Helical" evidence="5">
    <location>
        <begin position="87"/>
        <end position="105"/>
    </location>
</feature>
<feature type="transmembrane region" description="Helical" evidence="5">
    <location>
        <begin position="53"/>
        <end position="75"/>
    </location>
</feature>
<dbReference type="PANTHER" id="PTHR37422">
    <property type="entry name" value="TEICHURONIC ACID BIOSYNTHESIS PROTEIN TUAE"/>
    <property type="match status" value="1"/>
</dbReference>
<keyword evidence="3 5" id="KW-1133">Transmembrane helix</keyword>
<feature type="transmembrane region" description="Helical" evidence="5">
    <location>
        <begin position="144"/>
        <end position="166"/>
    </location>
</feature>
<keyword evidence="4 5" id="KW-0472">Membrane</keyword>
<feature type="transmembrane region" description="Helical" evidence="5">
    <location>
        <begin position="365"/>
        <end position="381"/>
    </location>
</feature>
<dbReference type="InterPro" id="IPR007016">
    <property type="entry name" value="O-antigen_ligase-rel_domated"/>
</dbReference>
<dbReference type="PANTHER" id="PTHR37422:SF13">
    <property type="entry name" value="LIPOPOLYSACCHARIDE BIOSYNTHESIS PROTEIN PA4999-RELATED"/>
    <property type="match status" value="1"/>
</dbReference>
<feature type="domain" description="O-antigen ligase-related" evidence="6">
    <location>
        <begin position="180"/>
        <end position="340"/>
    </location>
</feature>
<gene>
    <name evidence="7" type="ORF">DBV39_01655</name>
</gene>
<evidence type="ECO:0000259" key="6">
    <source>
        <dbReference type="Pfam" id="PF04932"/>
    </source>
</evidence>
<evidence type="ECO:0000256" key="2">
    <source>
        <dbReference type="ARBA" id="ARBA00022692"/>
    </source>
</evidence>
<feature type="transmembrane region" description="Helical" evidence="5">
    <location>
        <begin position="12"/>
        <end position="41"/>
    </location>
</feature>
<feature type="transmembrane region" description="Helical" evidence="5">
    <location>
        <begin position="216"/>
        <end position="234"/>
    </location>
</feature>
<feature type="transmembrane region" description="Helical" evidence="5">
    <location>
        <begin position="335"/>
        <end position="353"/>
    </location>
</feature>
<accession>A0A2R4XFT0</accession>
<reference evidence="7 8" key="1">
    <citation type="submission" date="2018-04" db="EMBL/GenBank/DDBJ databases">
        <title>Bordetella sp. HZ20 isolated from seawater.</title>
        <authorList>
            <person name="Sun C."/>
        </authorList>
    </citation>
    <scope>NUCLEOTIDE SEQUENCE [LARGE SCALE GENOMIC DNA]</scope>
    <source>
        <strain evidence="7 8">HZ20</strain>
    </source>
</reference>
<sequence>MTRQDLNYSIEAFLLFLFGLSICVWKPGIYVASGSILFYALTRLLTDRDYRDAIFGNWLGWASVSLFVFGLIATWIYPGLYEDVSLYARKAMFMLLVPPLLVAFTQQRNRQAGLIGLFIGFWIASILTFSVIDWPWHGAGVNGTWTVDVWGVITGFLVSFLTPFAFHRQSRGWQIFFVANLLLAVLMLIMSSSRGPWIGAFGGIGLFLLLTHRKALIWLAIALIALYWPARQILPGPFDAFETRVVSIFEVRTNDSNWVRINLWQLALAHDQEKLENSPITFVFGSGPENHIHEVRAFFERTEALSDQQKDYLRQFNYPGNDLHNMYLDTTAKMGIIWTALALAFLISFCVHCTRQATSADRRPLACLLLMVNFLIVGMFYDIMLHFAPFFLVFFMTLSAGSASTASDHRSRQGNNCL</sequence>
<evidence type="ECO:0000256" key="4">
    <source>
        <dbReference type="ARBA" id="ARBA00023136"/>
    </source>
</evidence>
<evidence type="ECO:0000313" key="8">
    <source>
        <dbReference type="Proteomes" id="UP000244571"/>
    </source>
</evidence>
<dbReference type="AlphaFoldDB" id="A0A2R4XFT0"/>
<dbReference type="RefSeq" id="WP_108620072.1">
    <property type="nucleotide sequence ID" value="NZ_CP028901.1"/>
</dbReference>
<keyword evidence="8" id="KW-1185">Reference proteome</keyword>
<dbReference type="GO" id="GO:0016020">
    <property type="term" value="C:membrane"/>
    <property type="evidence" value="ECO:0007669"/>
    <property type="project" value="UniProtKB-SubCell"/>
</dbReference>